<dbReference type="PANTHER" id="PTHR39299">
    <property type="entry name" value="TRANSMEMBRANE PROTEIN"/>
    <property type="match status" value="1"/>
</dbReference>
<dbReference type="Pfam" id="PF25044">
    <property type="entry name" value="DUF7789"/>
    <property type="match status" value="2"/>
</dbReference>
<feature type="transmembrane region" description="Helical" evidence="1">
    <location>
        <begin position="84"/>
        <end position="101"/>
    </location>
</feature>
<evidence type="ECO:0000313" key="3">
    <source>
        <dbReference type="EMBL" id="KAI1892593.1"/>
    </source>
</evidence>
<dbReference type="AlphaFoldDB" id="A0A8T3D4R4"/>
<feature type="transmembrane region" description="Helical" evidence="1">
    <location>
        <begin position="50"/>
        <end position="72"/>
    </location>
</feature>
<evidence type="ECO:0000259" key="2">
    <source>
        <dbReference type="Pfam" id="PF25044"/>
    </source>
</evidence>
<feature type="transmembrane region" description="Helical" evidence="1">
    <location>
        <begin position="285"/>
        <end position="310"/>
    </location>
</feature>
<feature type="domain" description="DUF7789" evidence="2">
    <location>
        <begin position="177"/>
        <end position="307"/>
    </location>
</feature>
<reference evidence="3" key="1">
    <citation type="submission" date="2021-01" db="EMBL/GenBank/DDBJ databases">
        <authorList>
            <person name="Zahm M."/>
            <person name="Roques C."/>
            <person name="Cabau C."/>
            <person name="Klopp C."/>
            <person name="Donnadieu C."/>
            <person name="Jouanno E."/>
            <person name="Lampietro C."/>
            <person name="Louis A."/>
            <person name="Herpin A."/>
            <person name="Echchiki A."/>
            <person name="Berthelot C."/>
            <person name="Parey E."/>
            <person name="Roest-Crollius H."/>
            <person name="Braasch I."/>
            <person name="Postlethwait J."/>
            <person name="Bobe J."/>
            <person name="Montfort J."/>
            <person name="Bouchez O."/>
            <person name="Begum T."/>
            <person name="Mejri S."/>
            <person name="Adams A."/>
            <person name="Chen W.-J."/>
            <person name="Guiguen Y."/>
        </authorList>
    </citation>
    <scope>NUCLEOTIDE SEQUENCE</scope>
    <source>
        <tissue evidence="3">Blood</tissue>
    </source>
</reference>
<keyword evidence="4" id="KW-1185">Reference proteome</keyword>
<dbReference type="InterPro" id="IPR056691">
    <property type="entry name" value="DUF7789"/>
</dbReference>
<comment type="caution">
    <text evidence="3">The sequence shown here is derived from an EMBL/GenBank/DDBJ whole genome shotgun (WGS) entry which is preliminary data.</text>
</comment>
<accession>A0A8T3D4R4</accession>
<feature type="transmembrane region" description="Helical" evidence="1">
    <location>
        <begin position="141"/>
        <end position="165"/>
    </location>
</feature>
<feature type="transmembrane region" description="Helical" evidence="1">
    <location>
        <begin position="223"/>
        <end position="244"/>
    </location>
</feature>
<evidence type="ECO:0000313" key="4">
    <source>
        <dbReference type="Proteomes" id="UP000829720"/>
    </source>
</evidence>
<dbReference type="PANTHER" id="PTHR39299:SF1">
    <property type="entry name" value="TRANSMEMBRANE PROTEIN"/>
    <property type="match status" value="1"/>
</dbReference>
<gene>
    <name evidence="3" type="ORF">AGOR_G00135180</name>
</gene>
<keyword evidence="1" id="KW-0812">Transmembrane</keyword>
<organism evidence="3 4">
    <name type="scientific">Albula goreensis</name>
    <dbReference type="NCBI Taxonomy" id="1534307"/>
    <lineage>
        <taxon>Eukaryota</taxon>
        <taxon>Metazoa</taxon>
        <taxon>Chordata</taxon>
        <taxon>Craniata</taxon>
        <taxon>Vertebrata</taxon>
        <taxon>Euteleostomi</taxon>
        <taxon>Actinopterygii</taxon>
        <taxon>Neopterygii</taxon>
        <taxon>Teleostei</taxon>
        <taxon>Albuliformes</taxon>
        <taxon>Albulidae</taxon>
        <taxon>Albula</taxon>
    </lineage>
</organism>
<protein>
    <recommendedName>
        <fullName evidence="2">DUF7789 domain-containing protein</fullName>
    </recommendedName>
</protein>
<feature type="domain" description="DUF7789" evidence="2">
    <location>
        <begin position="35"/>
        <end position="166"/>
    </location>
</feature>
<dbReference type="EMBL" id="JAERUA010000012">
    <property type="protein sequence ID" value="KAI1892593.1"/>
    <property type="molecule type" value="Genomic_DNA"/>
</dbReference>
<keyword evidence="1" id="KW-1133">Transmembrane helix</keyword>
<feature type="transmembrane region" description="Helical" evidence="1">
    <location>
        <begin position="113"/>
        <end position="135"/>
    </location>
</feature>
<feature type="transmembrane region" description="Helical" evidence="1">
    <location>
        <begin position="251"/>
        <end position="273"/>
    </location>
</feature>
<name>A0A8T3D4R4_9TELE</name>
<sequence length="329" mass="37123">MDETSPLLTTRQAENADLPSPNLRPRHRELIPTPCGPIKPWSELTCLIKVYYCFTITSLLGVLVLTVVNIYGQLQKKDNYEEEFSVSLILLVGMLFCLYYITRGILQENPQELIAFVLSVLLVMVRSVVNFSVLLPEERKSLLLVRFVCLLCVGLFHVVCATLLIQRPNMMAFRVGGALESLQEQYFLLNFCFSMVSFDLQAQLSLCILIITSGISVSYSHNIILTFGVVWACLTAAIGAIAVLKELKPLVWIFILLNLPELAYFIYLLYTVIEEWGQGKSYSQEAAAITGSCISVLIKGVLFWSLFRLYRSFGQGLRERMFASSQQRG</sequence>
<keyword evidence="1" id="KW-0472">Membrane</keyword>
<evidence type="ECO:0000256" key="1">
    <source>
        <dbReference type="SAM" id="Phobius"/>
    </source>
</evidence>
<proteinExistence type="predicted"/>
<dbReference type="OrthoDB" id="2448307at2759"/>
<dbReference type="Proteomes" id="UP000829720">
    <property type="component" value="Unassembled WGS sequence"/>
</dbReference>